<gene>
    <name evidence="1" type="ORF">UFOPK4098_01378</name>
</gene>
<organism evidence="1">
    <name type="scientific">freshwater metagenome</name>
    <dbReference type="NCBI Taxonomy" id="449393"/>
    <lineage>
        <taxon>unclassified sequences</taxon>
        <taxon>metagenomes</taxon>
        <taxon>ecological metagenomes</taxon>
    </lineage>
</organism>
<name>A0A6J7RKY0_9ZZZZ</name>
<sequence length="186" mass="19267">MSVPEKVNLGTVPTSNTPAELNFIEPAIVAPNIEKLPDNVAEALSVLVLAGMESAKVGAVNLMSPVVEKMRSLNVAEKEKPAAVKLPVTLAELKALMPRSKPSVPATLNVGTHVAPTAHVSAAVAVTLLTDKPDTGFHGPAVDIARLNTVPVAFRTKEPLAVPRLSASPPFTGNEAPVAPIDIATL</sequence>
<dbReference type="EMBL" id="CAFBPN010000108">
    <property type="protein sequence ID" value="CAB5029160.1"/>
    <property type="molecule type" value="Genomic_DNA"/>
</dbReference>
<reference evidence="1" key="1">
    <citation type="submission" date="2020-05" db="EMBL/GenBank/DDBJ databases">
        <authorList>
            <person name="Chiriac C."/>
            <person name="Salcher M."/>
            <person name="Ghai R."/>
            <person name="Kavagutti S V."/>
        </authorList>
    </citation>
    <scope>NUCLEOTIDE SEQUENCE</scope>
</reference>
<proteinExistence type="predicted"/>
<evidence type="ECO:0000313" key="1">
    <source>
        <dbReference type="EMBL" id="CAB5029160.1"/>
    </source>
</evidence>
<protein>
    <submittedName>
        <fullName evidence="1">Unannotated protein</fullName>
    </submittedName>
</protein>
<accession>A0A6J7RKY0</accession>
<dbReference type="AlphaFoldDB" id="A0A6J7RKY0"/>